<dbReference type="AlphaFoldDB" id="A0A9N7RQE2"/>
<feature type="compositionally biased region" description="Acidic residues" evidence="1">
    <location>
        <begin position="176"/>
        <end position="188"/>
    </location>
</feature>
<feature type="region of interest" description="Disordered" evidence="1">
    <location>
        <begin position="176"/>
        <end position="235"/>
    </location>
</feature>
<sequence>MSFCSNCCRDRTERPETSGGRESVTESSGQRWPVERCRDEVGIQPYTAALPNPASRPPESFVTVALPLTMEGVGARLGRSSTRYGPTTVFTGPVRRWKKRWVHVPPPNSNHTTATNGGNNGSNLLLLKWTPVASNQAKDGSHGNDNAESAKDDVVAAEETPRKKFKYIPIDVLDELNEEPSEHMEDDDTKPVDYNIKNMEATSKNHKPDQKPDIKDVPEEENQGMKKNHVERQDLNVVSTLDLSLGFNDQDGEENDSDSKADLN</sequence>
<evidence type="ECO:0000313" key="2">
    <source>
        <dbReference type="EMBL" id="CAA0837204.1"/>
    </source>
</evidence>
<dbReference type="OrthoDB" id="2020529at2759"/>
<feature type="region of interest" description="Disordered" evidence="1">
    <location>
        <begin position="1"/>
        <end position="32"/>
    </location>
</feature>
<dbReference type="Proteomes" id="UP001153555">
    <property type="component" value="Unassembled WGS sequence"/>
</dbReference>
<reference evidence="2" key="1">
    <citation type="submission" date="2019-12" db="EMBL/GenBank/DDBJ databases">
        <authorList>
            <person name="Scholes J."/>
        </authorList>
    </citation>
    <scope>NUCLEOTIDE SEQUENCE</scope>
</reference>
<evidence type="ECO:0000313" key="3">
    <source>
        <dbReference type="Proteomes" id="UP001153555"/>
    </source>
</evidence>
<feature type="compositionally biased region" description="Basic and acidic residues" evidence="1">
    <location>
        <begin position="206"/>
        <end position="217"/>
    </location>
</feature>
<feature type="region of interest" description="Disordered" evidence="1">
    <location>
        <begin position="245"/>
        <end position="264"/>
    </location>
</feature>
<name>A0A9N7RQE2_STRHE</name>
<gene>
    <name evidence="2" type="ORF">SHERM_04202</name>
</gene>
<accession>A0A9N7RQE2</accession>
<organism evidence="2 3">
    <name type="scientific">Striga hermonthica</name>
    <name type="common">Purple witchweed</name>
    <name type="synonym">Buchnera hermonthica</name>
    <dbReference type="NCBI Taxonomy" id="68872"/>
    <lineage>
        <taxon>Eukaryota</taxon>
        <taxon>Viridiplantae</taxon>
        <taxon>Streptophyta</taxon>
        <taxon>Embryophyta</taxon>
        <taxon>Tracheophyta</taxon>
        <taxon>Spermatophyta</taxon>
        <taxon>Magnoliopsida</taxon>
        <taxon>eudicotyledons</taxon>
        <taxon>Gunneridae</taxon>
        <taxon>Pentapetalae</taxon>
        <taxon>asterids</taxon>
        <taxon>lamiids</taxon>
        <taxon>Lamiales</taxon>
        <taxon>Orobanchaceae</taxon>
        <taxon>Buchnereae</taxon>
        <taxon>Striga</taxon>
    </lineage>
</organism>
<comment type="caution">
    <text evidence="2">The sequence shown here is derived from an EMBL/GenBank/DDBJ whole genome shotgun (WGS) entry which is preliminary data.</text>
</comment>
<dbReference type="PANTHER" id="PTHR34572:SF1">
    <property type="entry name" value="GOLGIN FAMILY A PROTEIN"/>
    <property type="match status" value="1"/>
</dbReference>
<evidence type="ECO:0000256" key="1">
    <source>
        <dbReference type="SAM" id="MobiDB-lite"/>
    </source>
</evidence>
<dbReference type="EMBL" id="CACSLK010030184">
    <property type="protein sequence ID" value="CAA0837204.1"/>
    <property type="molecule type" value="Genomic_DNA"/>
</dbReference>
<proteinExistence type="predicted"/>
<protein>
    <submittedName>
        <fullName evidence="2">Uncharacterized protein</fullName>
    </submittedName>
</protein>
<dbReference type="PANTHER" id="PTHR34572">
    <property type="entry name" value="GOLGIN FAMILY A PROTEIN"/>
    <property type="match status" value="1"/>
</dbReference>
<keyword evidence="3" id="KW-1185">Reference proteome</keyword>
<feature type="compositionally biased region" description="Polar residues" evidence="1">
    <location>
        <begin position="135"/>
        <end position="147"/>
    </location>
</feature>
<feature type="region of interest" description="Disordered" evidence="1">
    <location>
        <begin position="135"/>
        <end position="156"/>
    </location>
</feature>